<sequence length="312" mass="33569">MPDTSAPAPAPALHGKIALVAGATRGAGRGIAVQLGAAGATVYVTGRTTRERRSEYDRPETIEETAELVNAAGGTGIAVPTDHLVPDEVRALAERIDAEQGRLDVLVNDIWGGERLFAFDKPVWEHDLDDGLRLLRLGVETHAITSHFLLPLLVRRPGGLVVEMTDGTAAYNSANYRNSYFYDLVKNSVLRMAFVQAHELKPHGGTAVALTPGWLRSEMMLDAFGVAEENWRDALATVPHFCISESPSYVGRAVAAVAGDAGLARWNGRSLSSGQLAQEYGFTDLDGSRPDCWRYLVEVDAAGKPADATGYR</sequence>
<organism evidence="1 2">
    <name type="scientific">Streptomyces poriferorum</name>
    <dbReference type="NCBI Taxonomy" id="2798799"/>
    <lineage>
        <taxon>Bacteria</taxon>
        <taxon>Bacillati</taxon>
        <taxon>Actinomycetota</taxon>
        <taxon>Actinomycetes</taxon>
        <taxon>Kitasatosporales</taxon>
        <taxon>Streptomycetaceae</taxon>
        <taxon>Streptomyces</taxon>
    </lineage>
</organism>
<keyword evidence="2" id="KW-1185">Reference proteome</keyword>
<proteinExistence type="predicted"/>
<dbReference type="SUPFAM" id="SSF51735">
    <property type="entry name" value="NAD(P)-binding Rossmann-fold domains"/>
    <property type="match status" value="1"/>
</dbReference>
<evidence type="ECO:0000313" key="2">
    <source>
        <dbReference type="Proteomes" id="UP001235744"/>
    </source>
</evidence>
<dbReference type="EMBL" id="CP120988">
    <property type="protein sequence ID" value="WLQ58309.1"/>
    <property type="molecule type" value="Genomic_DNA"/>
</dbReference>
<evidence type="ECO:0000313" key="1">
    <source>
        <dbReference type="EMBL" id="WLQ58309.1"/>
    </source>
</evidence>
<dbReference type="Gene3D" id="3.40.50.720">
    <property type="entry name" value="NAD(P)-binding Rossmann-like Domain"/>
    <property type="match status" value="1"/>
</dbReference>
<dbReference type="NCBIfam" id="NF006159">
    <property type="entry name" value="PRK08303.1"/>
    <property type="match status" value="1"/>
</dbReference>
<reference evidence="1 2" key="1">
    <citation type="submission" date="2023-03" db="EMBL/GenBank/DDBJ databases">
        <title>Isolation and description of six Streptomyces strains from soil environments, able to metabolize different microbial glucans.</title>
        <authorList>
            <person name="Widen T."/>
            <person name="Larsbrink J."/>
        </authorList>
    </citation>
    <scope>NUCLEOTIDE SEQUENCE [LARGE SCALE GENOMIC DNA]</scope>
    <source>
        <strain evidence="1 2">Alt2</strain>
    </source>
</reference>
<dbReference type="InterPro" id="IPR002347">
    <property type="entry name" value="SDR_fam"/>
</dbReference>
<dbReference type="PRINTS" id="PR00081">
    <property type="entry name" value="GDHRDH"/>
</dbReference>
<dbReference type="Proteomes" id="UP001235744">
    <property type="component" value="Chromosome"/>
</dbReference>
<name>A0ABY9ITZ8_9ACTN</name>
<dbReference type="Pfam" id="PF00106">
    <property type="entry name" value="adh_short"/>
    <property type="match status" value="1"/>
</dbReference>
<gene>
    <name evidence="1" type="ORF">P8A19_24040</name>
</gene>
<dbReference type="InterPro" id="IPR036291">
    <property type="entry name" value="NAD(P)-bd_dom_sf"/>
</dbReference>
<dbReference type="PANTHER" id="PTHR44147:SF2">
    <property type="entry name" value="DEHYDROGENASE_REDUCTASE SDR FAMILY MEMBER 1"/>
    <property type="match status" value="1"/>
</dbReference>
<protein>
    <submittedName>
        <fullName evidence="1">SDR family oxidoreductase</fullName>
    </submittedName>
</protein>
<dbReference type="RefSeq" id="WP_306070497.1">
    <property type="nucleotide sequence ID" value="NZ_CP120988.1"/>
</dbReference>
<accession>A0ABY9ITZ8</accession>
<dbReference type="PANTHER" id="PTHR44147">
    <property type="entry name" value="DEHYDROGENASE/REDUCTASE SDR FAMILY MEMBER 1"/>
    <property type="match status" value="1"/>
</dbReference>